<dbReference type="EMBL" id="GBEZ01019791">
    <property type="protein sequence ID" value="JAC66814.1"/>
    <property type="molecule type" value="Transcribed_RNA"/>
</dbReference>
<feature type="non-terminal residue" evidence="2">
    <location>
        <position position="104"/>
    </location>
</feature>
<reference evidence="2" key="1">
    <citation type="submission" date="2014-05" db="EMBL/GenBank/DDBJ databases">
        <title>The transcriptome of the halophilic microalga Tetraselmis sp. GSL018 isolated from the Great Salt Lake, Utah.</title>
        <authorList>
            <person name="Jinkerson R.E."/>
            <person name="D'Adamo S."/>
            <person name="Posewitz M.C."/>
        </authorList>
    </citation>
    <scope>NUCLEOTIDE SEQUENCE</scope>
    <source>
        <strain evidence="2">GSL018</strain>
    </source>
</reference>
<feature type="region of interest" description="Disordered" evidence="1">
    <location>
        <begin position="32"/>
        <end position="76"/>
    </location>
</feature>
<evidence type="ECO:0000313" key="2">
    <source>
        <dbReference type="EMBL" id="JAC66814.1"/>
    </source>
</evidence>
<dbReference type="AlphaFoldDB" id="A0A061R7S1"/>
<organism evidence="2">
    <name type="scientific">Tetraselmis sp. GSL018</name>
    <dbReference type="NCBI Taxonomy" id="582737"/>
    <lineage>
        <taxon>Eukaryota</taxon>
        <taxon>Viridiplantae</taxon>
        <taxon>Chlorophyta</taxon>
        <taxon>core chlorophytes</taxon>
        <taxon>Chlorodendrophyceae</taxon>
        <taxon>Chlorodendrales</taxon>
        <taxon>Chlorodendraceae</taxon>
        <taxon>Tetraselmis</taxon>
    </lineage>
</organism>
<accession>A0A061R7S1</accession>
<sequence>MTPRASVPRTVCERAFLGAGCLWVLHGGSGCLSHSSAEQQHPDPELTSGLASSPLSAGPSSRRTNKTARLCAPALPPPLSTTREYASRFNPLSRQAIEPAYLVT</sequence>
<dbReference type="PROSITE" id="PS51257">
    <property type="entry name" value="PROKAR_LIPOPROTEIN"/>
    <property type="match status" value="1"/>
</dbReference>
<protein>
    <submittedName>
        <fullName evidence="2">Uncharacterized protein</fullName>
    </submittedName>
</protein>
<evidence type="ECO:0000256" key="1">
    <source>
        <dbReference type="SAM" id="MobiDB-lite"/>
    </source>
</evidence>
<proteinExistence type="predicted"/>
<feature type="compositionally biased region" description="Low complexity" evidence="1">
    <location>
        <begin position="48"/>
        <end position="62"/>
    </location>
</feature>
<gene>
    <name evidence="2" type="ORF">TSPGSL018_12741</name>
</gene>
<name>A0A061R7S1_9CHLO</name>